<keyword evidence="3" id="KW-1185">Reference proteome</keyword>
<name>A0ABV0Z5D9_9TELE</name>
<sequence>MKLLKRSSWNSGAHHERASAITGDSSVTAWSQTHRDSLLRGLDSLKRPGTRCMTRCGARMTSQIQAELQHFSPL</sequence>
<dbReference type="Proteomes" id="UP001469553">
    <property type="component" value="Unassembled WGS sequence"/>
</dbReference>
<accession>A0ABV0Z5D9</accession>
<organism evidence="2 3">
    <name type="scientific">Ameca splendens</name>
    <dbReference type="NCBI Taxonomy" id="208324"/>
    <lineage>
        <taxon>Eukaryota</taxon>
        <taxon>Metazoa</taxon>
        <taxon>Chordata</taxon>
        <taxon>Craniata</taxon>
        <taxon>Vertebrata</taxon>
        <taxon>Euteleostomi</taxon>
        <taxon>Actinopterygii</taxon>
        <taxon>Neopterygii</taxon>
        <taxon>Teleostei</taxon>
        <taxon>Neoteleostei</taxon>
        <taxon>Acanthomorphata</taxon>
        <taxon>Ovalentaria</taxon>
        <taxon>Atherinomorphae</taxon>
        <taxon>Cyprinodontiformes</taxon>
        <taxon>Goodeidae</taxon>
        <taxon>Ameca</taxon>
    </lineage>
</organism>
<dbReference type="EMBL" id="JAHRIP010050541">
    <property type="protein sequence ID" value="MEQ2300845.1"/>
    <property type="molecule type" value="Genomic_DNA"/>
</dbReference>
<feature type="region of interest" description="Disordered" evidence="1">
    <location>
        <begin position="1"/>
        <end position="29"/>
    </location>
</feature>
<evidence type="ECO:0000256" key="1">
    <source>
        <dbReference type="SAM" id="MobiDB-lite"/>
    </source>
</evidence>
<protein>
    <submittedName>
        <fullName evidence="2">Uncharacterized protein</fullName>
    </submittedName>
</protein>
<evidence type="ECO:0000313" key="2">
    <source>
        <dbReference type="EMBL" id="MEQ2300845.1"/>
    </source>
</evidence>
<reference evidence="2 3" key="1">
    <citation type="submission" date="2021-06" db="EMBL/GenBank/DDBJ databases">
        <authorList>
            <person name="Palmer J.M."/>
        </authorList>
    </citation>
    <scope>NUCLEOTIDE SEQUENCE [LARGE SCALE GENOMIC DNA]</scope>
    <source>
        <strain evidence="2 3">AS_MEX2019</strain>
        <tissue evidence="2">Muscle</tissue>
    </source>
</reference>
<gene>
    <name evidence="2" type="ORF">AMECASPLE_030011</name>
</gene>
<proteinExistence type="predicted"/>
<comment type="caution">
    <text evidence="2">The sequence shown here is derived from an EMBL/GenBank/DDBJ whole genome shotgun (WGS) entry which is preliminary data.</text>
</comment>
<evidence type="ECO:0000313" key="3">
    <source>
        <dbReference type="Proteomes" id="UP001469553"/>
    </source>
</evidence>